<organism evidence="1 2">
    <name type="scientific">Caulifigura coniformis</name>
    <dbReference type="NCBI Taxonomy" id="2527983"/>
    <lineage>
        <taxon>Bacteria</taxon>
        <taxon>Pseudomonadati</taxon>
        <taxon>Planctomycetota</taxon>
        <taxon>Planctomycetia</taxon>
        <taxon>Planctomycetales</taxon>
        <taxon>Planctomycetaceae</taxon>
        <taxon>Caulifigura</taxon>
    </lineage>
</organism>
<gene>
    <name evidence="1" type="ORF">Pan44_47720</name>
</gene>
<evidence type="ECO:0000313" key="2">
    <source>
        <dbReference type="Proteomes" id="UP000315700"/>
    </source>
</evidence>
<dbReference type="AlphaFoldDB" id="A0A517SKQ7"/>
<dbReference type="SUPFAM" id="SSF52540">
    <property type="entry name" value="P-loop containing nucleoside triphosphate hydrolases"/>
    <property type="match status" value="1"/>
</dbReference>
<proteinExistence type="predicted"/>
<reference evidence="1 2" key="1">
    <citation type="submission" date="2019-02" db="EMBL/GenBank/DDBJ databases">
        <title>Deep-cultivation of Planctomycetes and their phenomic and genomic characterization uncovers novel biology.</title>
        <authorList>
            <person name="Wiegand S."/>
            <person name="Jogler M."/>
            <person name="Boedeker C."/>
            <person name="Pinto D."/>
            <person name="Vollmers J."/>
            <person name="Rivas-Marin E."/>
            <person name="Kohn T."/>
            <person name="Peeters S.H."/>
            <person name="Heuer A."/>
            <person name="Rast P."/>
            <person name="Oberbeckmann S."/>
            <person name="Bunk B."/>
            <person name="Jeske O."/>
            <person name="Meyerdierks A."/>
            <person name="Storesund J.E."/>
            <person name="Kallscheuer N."/>
            <person name="Luecker S."/>
            <person name="Lage O.M."/>
            <person name="Pohl T."/>
            <person name="Merkel B.J."/>
            <person name="Hornburger P."/>
            <person name="Mueller R.-W."/>
            <person name="Bruemmer F."/>
            <person name="Labrenz M."/>
            <person name="Spormann A.M."/>
            <person name="Op den Camp H."/>
            <person name="Overmann J."/>
            <person name="Amann R."/>
            <person name="Jetten M.S.M."/>
            <person name="Mascher T."/>
            <person name="Medema M.H."/>
            <person name="Devos D.P."/>
            <person name="Kaster A.-K."/>
            <person name="Ovreas L."/>
            <person name="Rohde M."/>
            <person name="Galperin M.Y."/>
            <person name="Jogler C."/>
        </authorList>
    </citation>
    <scope>NUCLEOTIDE SEQUENCE [LARGE SCALE GENOMIC DNA]</scope>
    <source>
        <strain evidence="1 2">Pan44</strain>
    </source>
</reference>
<accession>A0A517SKQ7</accession>
<sequence length="356" mass="38598">MTTESPPSDDGFASFTLTELLAEPIEQDYLVDGILAAGAEAVLGGAKKCLKTTIGVDLAISLGTATPFLGQFAVSRPRRVGMMSGESGRLVITKAADRIARSKGINSLAECDVRWCFDLPNLTDAESLTRLRRFVERWNLEALIVDPAYLALPMSSSTAGCFFSVGGHLRQSLTKLRQDTGVTPLLSHHAKDTGRSCRRPILSDLMWAGFAEWARQWILLSRRKLYSPQRPTHHDLYLQVGSPIGHSSAWSLEIEDSVFESKWSVGVAADDGPQQRLEKGEVTTSVNPIVPAASALDSLILSHVPEGEEGLAASAIASNAGRNNSSTKKALDRLFDEGKVRRLDGKRGHVYVRASA</sequence>
<evidence type="ECO:0000313" key="1">
    <source>
        <dbReference type="EMBL" id="QDT56715.1"/>
    </source>
</evidence>
<dbReference type="InterPro" id="IPR027417">
    <property type="entry name" value="P-loop_NTPase"/>
</dbReference>
<protein>
    <submittedName>
        <fullName evidence="1">Uncharacterized protein</fullName>
    </submittedName>
</protein>
<dbReference type="KEGG" id="ccos:Pan44_47720"/>
<dbReference type="InParanoid" id="A0A517SKQ7"/>
<keyword evidence="2" id="KW-1185">Reference proteome</keyword>
<dbReference type="Pfam" id="PF13481">
    <property type="entry name" value="AAA_25"/>
    <property type="match status" value="1"/>
</dbReference>
<dbReference type="Gene3D" id="3.40.50.300">
    <property type="entry name" value="P-loop containing nucleotide triphosphate hydrolases"/>
    <property type="match status" value="1"/>
</dbReference>
<name>A0A517SKQ7_9PLAN</name>
<dbReference type="Proteomes" id="UP000315700">
    <property type="component" value="Chromosome"/>
</dbReference>
<dbReference type="RefSeq" id="WP_197453591.1">
    <property type="nucleotide sequence ID" value="NZ_CP036271.1"/>
</dbReference>
<dbReference type="EMBL" id="CP036271">
    <property type="protein sequence ID" value="QDT56715.1"/>
    <property type="molecule type" value="Genomic_DNA"/>
</dbReference>